<protein>
    <submittedName>
        <fullName evidence="5">SCO family protein</fullName>
    </submittedName>
</protein>
<name>A0ABR7IYF7_9FLAO</name>
<dbReference type="PANTHER" id="PTHR12151">
    <property type="entry name" value="ELECTRON TRANSPORT PROTIN SCO1/SENC FAMILY MEMBER"/>
    <property type="match status" value="1"/>
</dbReference>
<comment type="caution">
    <text evidence="5">The sequence shown here is derived from an EMBL/GenBank/DDBJ whole genome shotgun (WGS) entry which is preliminary data.</text>
</comment>
<evidence type="ECO:0000313" key="5">
    <source>
        <dbReference type="EMBL" id="MBC5834809.1"/>
    </source>
</evidence>
<evidence type="ECO:0000313" key="6">
    <source>
        <dbReference type="Proteomes" id="UP000605990"/>
    </source>
</evidence>
<dbReference type="Pfam" id="PF02630">
    <property type="entry name" value="SCO1-SenC"/>
    <property type="match status" value="1"/>
</dbReference>
<comment type="similarity">
    <text evidence="1">Belongs to the SCO1/2 family.</text>
</comment>
<dbReference type="RefSeq" id="WP_166128913.1">
    <property type="nucleotide sequence ID" value="NZ_JAANOQ010000005.1"/>
</dbReference>
<dbReference type="Proteomes" id="UP000605990">
    <property type="component" value="Unassembled WGS sequence"/>
</dbReference>
<dbReference type="PANTHER" id="PTHR12151:SF25">
    <property type="entry name" value="LINALOOL DEHYDRATASE_ISOMERASE DOMAIN-CONTAINING PROTEIN"/>
    <property type="match status" value="1"/>
</dbReference>
<dbReference type="SUPFAM" id="SSF52833">
    <property type="entry name" value="Thioredoxin-like"/>
    <property type="match status" value="1"/>
</dbReference>
<evidence type="ECO:0000256" key="1">
    <source>
        <dbReference type="ARBA" id="ARBA00010996"/>
    </source>
</evidence>
<keyword evidence="3" id="KW-0812">Transmembrane</keyword>
<dbReference type="EMBL" id="JACRUN010000004">
    <property type="protein sequence ID" value="MBC5834809.1"/>
    <property type="molecule type" value="Genomic_DNA"/>
</dbReference>
<dbReference type="PROSITE" id="PS51352">
    <property type="entry name" value="THIOREDOXIN_2"/>
    <property type="match status" value="1"/>
</dbReference>
<keyword evidence="3" id="KW-1133">Transmembrane helix</keyword>
<evidence type="ECO:0000256" key="3">
    <source>
        <dbReference type="SAM" id="Phobius"/>
    </source>
</evidence>
<keyword evidence="2" id="KW-0186">Copper</keyword>
<sequence>MMFKNKIFTIFFISLLAVIFFSIYSLINRKNLPIIMPRDVNPELVDSLVQHIGYNHKIAPFAFTNQNGKKVTNKDYEGKIYVADFFFTTCQTICPKMTDNMVWLQDKIKDNPKVKLLSHSVFPDEDTVEVLKKYATEKGVIDSKWNLVTGNQNEIYKIARQSYLVVKTGKPEEMYDMVHTENFVLVDQKGRIRGFYNGLNIDKNVKDEKNLTQLLEDIEYLSEKD</sequence>
<feature type="domain" description="Thioredoxin" evidence="4">
    <location>
        <begin position="52"/>
        <end position="223"/>
    </location>
</feature>
<dbReference type="InterPro" id="IPR003782">
    <property type="entry name" value="SCO1/SenC"/>
</dbReference>
<accession>A0ABR7IYF7</accession>
<reference evidence="5 6" key="1">
    <citation type="submission" date="2020-08" db="EMBL/GenBank/DDBJ databases">
        <title>Description of novel Flavobacterium F-408 isolate.</title>
        <authorList>
            <person name="Saticioglu I.B."/>
            <person name="Duman M."/>
            <person name="Altun S."/>
        </authorList>
    </citation>
    <scope>NUCLEOTIDE SEQUENCE [LARGE SCALE GENOMIC DNA]</scope>
    <source>
        <strain evidence="5 6">F-408</strain>
    </source>
</reference>
<keyword evidence="6" id="KW-1185">Reference proteome</keyword>
<gene>
    <name evidence="5" type="ORF">H8R27_07915</name>
</gene>
<feature type="transmembrane region" description="Helical" evidence="3">
    <location>
        <begin position="7"/>
        <end position="27"/>
    </location>
</feature>
<keyword evidence="3" id="KW-0472">Membrane</keyword>
<organism evidence="5 6">
    <name type="scientific">Flavobacterium bernardetii</name>
    <dbReference type="NCBI Taxonomy" id="2813823"/>
    <lineage>
        <taxon>Bacteria</taxon>
        <taxon>Pseudomonadati</taxon>
        <taxon>Bacteroidota</taxon>
        <taxon>Flavobacteriia</taxon>
        <taxon>Flavobacteriales</taxon>
        <taxon>Flavobacteriaceae</taxon>
        <taxon>Flavobacterium</taxon>
    </lineage>
</organism>
<dbReference type="Gene3D" id="3.40.30.10">
    <property type="entry name" value="Glutaredoxin"/>
    <property type="match status" value="1"/>
</dbReference>
<evidence type="ECO:0000259" key="4">
    <source>
        <dbReference type="PROSITE" id="PS51352"/>
    </source>
</evidence>
<dbReference type="CDD" id="cd02968">
    <property type="entry name" value="SCO"/>
    <property type="match status" value="1"/>
</dbReference>
<evidence type="ECO:0000256" key="2">
    <source>
        <dbReference type="ARBA" id="ARBA00023008"/>
    </source>
</evidence>
<proteinExistence type="inferred from homology"/>
<dbReference type="InterPro" id="IPR036249">
    <property type="entry name" value="Thioredoxin-like_sf"/>
</dbReference>
<dbReference type="InterPro" id="IPR013766">
    <property type="entry name" value="Thioredoxin_domain"/>
</dbReference>